<reference evidence="1" key="1">
    <citation type="submission" date="2021-05" db="EMBL/GenBank/DDBJ databases">
        <authorList>
            <person name="Scholz U."/>
            <person name="Mascher M."/>
            <person name="Fiebig A."/>
        </authorList>
    </citation>
    <scope>NUCLEOTIDE SEQUENCE [LARGE SCALE GENOMIC DNA]</scope>
</reference>
<proteinExistence type="predicted"/>
<accession>A0ACD5W2E5</accession>
<sequence>MAEEAKHLETSRSERSVWLMKCPTIVSQAWQEAIAAAAASDGGGSSPKPNPVVAKVILSFDPLNTDEDPKQFKMEMAQADNGNTPKNYSLNMFKDFVPMCVFSESNQGKFACEGKVGHKFDMEPHRENLSDYAKLCRERTQKSMIKTRKVHVLDKHHGMGVRQLIQLTNPAPPKDKKKATPTKPFELKRTRRDRKDLENILFKLFERQPNWSLKHLLQETDQPEACRRHRYPWYLAWPSREAPSPPRPAPNFETIRQAAEPEPPRPTPILDPHGSNLGLQGAVCRRELLPATKELCHHHHPAT</sequence>
<protein>
    <submittedName>
        <fullName evidence="1">Uncharacterized protein</fullName>
    </submittedName>
</protein>
<keyword evidence="2" id="KW-1185">Reference proteome</keyword>
<name>A0ACD5W2E5_AVESA</name>
<organism evidence="1 2">
    <name type="scientific">Avena sativa</name>
    <name type="common">Oat</name>
    <dbReference type="NCBI Taxonomy" id="4498"/>
    <lineage>
        <taxon>Eukaryota</taxon>
        <taxon>Viridiplantae</taxon>
        <taxon>Streptophyta</taxon>
        <taxon>Embryophyta</taxon>
        <taxon>Tracheophyta</taxon>
        <taxon>Spermatophyta</taxon>
        <taxon>Magnoliopsida</taxon>
        <taxon>Liliopsida</taxon>
        <taxon>Poales</taxon>
        <taxon>Poaceae</taxon>
        <taxon>BOP clade</taxon>
        <taxon>Pooideae</taxon>
        <taxon>Poodae</taxon>
        <taxon>Poeae</taxon>
        <taxon>Poeae Chloroplast Group 1 (Aveneae type)</taxon>
        <taxon>Aveninae</taxon>
        <taxon>Avena</taxon>
    </lineage>
</organism>
<dbReference type="EnsemblPlants" id="AVESA.00010b.r2.3DG0556930.1">
    <property type="protein sequence ID" value="AVESA.00010b.r2.3DG0556930.1.CDS"/>
    <property type="gene ID" value="AVESA.00010b.r2.3DG0556930"/>
</dbReference>
<dbReference type="Proteomes" id="UP001732700">
    <property type="component" value="Chromosome 3D"/>
</dbReference>
<reference evidence="1" key="2">
    <citation type="submission" date="2025-09" db="UniProtKB">
        <authorList>
            <consortium name="EnsemblPlants"/>
        </authorList>
    </citation>
    <scope>IDENTIFICATION</scope>
</reference>
<evidence type="ECO:0000313" key="2">
    <source>
        <dbReference type="Proteomes" id="UP001732700"/>
    </source>
</evidence>
<evidence type="ECO:0000313" key="1">
    <source>
        <dbReference type="EnsemblPlants" id="AVESA.00010b.r2.3DG0556930.1.CDS"/>
    </source>
</evidence>